<evidence type="ECO:0000256" key="11">
    <source>
        <dbReference type="ARBA" id="ARBA00030962"/>
    </source>
</evidence>
<evidence type="ECO:0000256" key="2">
    <source>
        <dbReference type="ARBA" id="ARBA00014783"/>
    </source>
</evidence>
<dbReference type="Gene3D" id="3.40.930.10">
    <property type="entry name" value="Mannitol-specific EII, Chain A"/>
    <property type="match status" value="1"/>
</dbReference>
<dbReference type="Pfam" id="PF00359">
    <property type="entry name" value="PTS_EIIA_2"/>
    <property type="match status" value="1"/>
</dbReference>
<feature type="domain" description="PTS EIIA type-2" evidence="12">
    <location>
        <begin position="4"/>
        <end position="144"/>
    </location>
</feature>
<keyword evidence="3" id="KW-0813">Transport</keyword>
<accession>A0ABW9F6E7</accession>
<dbReference type="PANTHER" id="PTHR30181">
    <property type="entry name" value="MANNITOL PERMEASE IIC COMPONENT"/>
    <property type="match status" value="1"/>
</dbReference>
<dbReference type="SUPFAM" id="SSF55804">
    <property type="entry name" value="Phoshotransferase/anion transport protein"/>
    <property type="match status" value="1"/>
</dbReference>
<dbReference type="CDD" id="cd00211">
    <property type="entry name" value="PTS_IIA_fru"/>
    <property type="match status" value="1"/>
</dbReference>
<evidence type="ECO:0000256" key="7">
    <source>
        <dbReference type="ARBA" id="ARBA00022683"/>
    </source>
</evidence>
<keyword evidence="5 13" id="KW-0762">Sugar transport</keyword>
<evidence type="ECO:0000313" key="13">
    <source>
        <dbReference type="EMBL" id="MFM1524980.1"/>
    </source>
</evidence>
<comment type="caution">
    <text evidence="13">The sequence shown here is derived from an EMBL/GenBank/DDBJ whole genome shotgun (WGS) entry which is preliminary data.</text>
</comment>
<evidence type="ECO:0000313" key="14">
    <source>
        <dbReference type="Proteomes" id="UP001629536"/>
    </source>
</evidence>
<evidence type="ECO:0000256" key="10">
    <source>
        <dbReference type="ARBA" id="ARBA00030956"/>
    </source>
</evidence>
<evidence type="ECO:0000256" key="6">
    <source>
        <dbReference type="ARBA" id="ARBA00022679"/>
    </source>
</evidence>
<keyword evidence="7" id="KW-0598">Phosphotransferase system</keyword>
<evidence type="ECO:0000256" key="5">
    <source>
        <dbReference type="ARBA" id="ARBA00022597"/>
    </source>
</evidence>
<keyword evidence="14" id="KW-1185">Reference proteome</keyword>
<dbReference type="InterPro" id="IPR016152">
    <property type="entry name" value="PTrfase/Anion_transptr"/>
</dbReference>
<dbReference type="PROSITE" id="PS51094">
    <property type="entry name" value="PTS_EIIA_TYPE_2"/>
    <property type="match status" value="1"/>
</dbReference>
<evidence type="ECO:0000256" key="3">
    <source>
        <dbReference type="ARBA" id="ARBA00022448"/>
    </source>
</evidence>
<protein>
    <recommendedName>
        <fullName evidence="2">Mannitol-specific phosphotransferase enzyme IIA component</fullName>
    </recommendedName>
    <alternativeName>
        <fullName evidence="10">EIIA</fullName>
    </alternativeName>
    <alternativeName>
        <fullName evidence="11">EIII</fullName>
    </alternativeName>
    <alternativeName>
        <fullName evidence="9">PTS system mannitol-specific EIIA component</fullName>
    </alternativeName>
</protein>
<name>A0ABW9F6E7_9FIRM</name>
<organism evidence="13 14">
    <name type="scientific">Helcococcus bovis</name>
    <dbReference type="NCBI Taxonomy" id="3153252"/>
    <lineage>
        <taxon>Bacteria</taxon>
        <taxon>Bacillati</taxon>
        <taxon>Bacillota</taxon>
        <taxon>Tissierellia</taxon>
        <taxon>Tissierellales</taxon>
        <taxon>Peptoniphilaceae</taxon>
        <taxon>Helcococcus</taxon>
    </lineage>
</organism>
<comment type="function">
    <text evidence="1">The phosphoenolpyruvate-dependent sugar phosphotransferase system (sugar PTS), a major carbohydrate active transport system, catalyzes the phosphorylation of incoming sugar substrates concomitantly with their translocation across the cell membrane. The enzyme II CmtAB PTS system is involved in D-mannitol transport.</text>
</comment>
<keyword evidence="8" id="KW-0418">Kinase</keyword>
<evidence type="ECO:0000256" key="9">
    <source>
        <dbReference type="ARBA" id="ARBA00029908"/>
    </source>
</evidence>
<sequence>MANIAIEKENIFLNLKSTTKEEAIRLAGNKLLEAGYVADGYVESMLHREELLTTYMDYGVAIPHGDRESQQLIIQSGIVFLQFKDGIDFGNGNKAEILIASAGKGNNHLRILSGLATLLKKPEIVDLFVSTNDEEVIYNELVKYIK</sequence>
<evidence type="ECO:0000259" key="12">
    <source>
        <dbReference type="PROSITE" id="PS51094"/>
    </source>
</evidence>
<evidence type="ECO:0000256" key="1">
    <source>
        <dbReference type="ARBA" id="ARBA00002434"/>
    </source>
</evidence>
<dbReference type="InterPro" id="IPR002178">
    <property type="entry name" value="PTS_EIIA_type-2_dom"/>
</dbReference>
<dbReference type="Proteomes" id="UP001629536">
    <property type="component" value="Unassembled WGS sequence"/>
</dbReference>
<proteinExistence type="predicted"/>
<dbReference type="RefSeq" id="WP_408126597.1">
    <property type="nucleotide sequence ID" value="NZ_JBFNFH010000009.1"/>
</dbReference>
<evidence type="ECO:0000256" key="8">
    <source>
        <dbReference type="ARBA" id="ARBA00022777"/>
    </source>
</evidence>
<dbReference type="InterPro" id="IPR050893">
    <property type="entry name" value="Sugar_PTS"/>
</dbReference>
<dbReference type="EMBL" id="JBFNFH010000009">
    <property type="protein sequence ID" value="MFM1524980.1"/>
    <property type="molecule type" value="Genomic_DNA"/>
</dbReference>
<gene>
    <name evidence="13" type="ORF">ABGF40_04765</name>
</gene>
<keyword evidence="6" id="KW-0808">Transferase</keyword>
<dbReference type="PANTHER" id="PTHR30181:SF2">
    <property type="entry name" value="PTS SYSTEM MANNITOL-SPECIFIC EIICBA COMPONENT"/>
    <property type="match status" value="1"/>
</dbReference>
<reference evidence="13 14" key="1">
    <citation type="journal article" date="2024" name="Front. Microbiol.">
        <title>Pangenomic and biochemical analyses of Helcococcus ovis reveal widespread tetracycline resistance and a novel bacterial species, Helcococcus bovis.</title>
        <authorList>
            <person name="Cunha F."/>
            <person name="Zhai Y."/>
            <person name="Casaro S."/>
            <person name="Jones K.L."/>
            <person name="Hernandez M."/>
            <person name="Bisinotto R.S."/>
            <person name="Kariyawasam S."/>
            <person name="Brown M.B."/>
            <person name="Phillips A."/>
            <person name="Jeong K.C."/>
            <person name="Galvao K.N."/>
        </authorList>
    </citation>
    <scope>NUCLEOTIDE SEQUENCE [LARGE SCALE GENOMIC DNA]</scope>
    <source>
        <strain evidence="13 14">KG197</strain>
    </source>
</reference>
<evidence type="ECO:0000256" key="4">
    <source>
        <dbReference type="ARBA" id="ARBA00022553"/>
    </source>
</evidence>
<keyword evidence="4" id="KW-0597">Phosphoprotein</keyword>